<dbReference type="GO" id="GO:0009425">
    <property type="term" value="C:bacterial-type flagellum basal body"/>
    <property type="evidence" value="ECO:0007669"/>
    <property type="project" value="UniProtKB-SubCell"/>
</dbReference>
<evidence type="ECO:0000256" key="2">
    <source>
        <dbReference type="ARBA" id="ARBA00022692"/>
    </source>
</evidence>
<feature type="transmembrane region" description="Helical" evidence="5">
    <location>
        <begin position="6"/>
        <end position="24"/>
    </location>
</feature>
<keyword evidence="7" id="KW-1185">Reference proteome</keyword>
<comment type="similarity">
    <text evidence="5">Belongs to the FliO/MopB family.</text>
</comment>
<evidence type="ECO:0000256" key="4">
    <source>
        <dbReference type="ARBA" id="ARBA00023136"/>
    </source>
</evidence>
<evidence type="ECO:0000256" key="3">
    <source>
        <dbReference type="ARBA" id="ARBA00022989"/>
    </source>
</evidence>
<dbReference type="RefSeq" id="WP_074648574.1">
    <property type="nucleotide sequence ID" value="NZ_FOIL01000005.1"/>
</dbReference>
<dbReference type="GO" id="GO:0044781">
    <property type="term" value="P:bacterial-type flagellum organization"/>
    <property type="evidence" value="ECO:0007669"/>
    <property type="project" value="UniProtKB-UniRule"/>
</dbReference>
<organism evidence="6 7">
    <name type="scientific">[Clostridium] aminophilum</name>
    <dbReference type="NCBI Taxonomy" id="1526"/>
    <lineage>
        <taxon>Bacteria</taxon>
        <taxon>Bacillati</taxon>
        <taxon>Bacillota</taxon>
        <taxon>Clostridia</taxon>
        <taxon>Lachnospirales</taxon>
        <taxon>Lachnospiraceae</taxon>
    </lineage>
</organism>
<evidence type="ECO:0000313" key="6">
    <source>
        <dbReference type="EMBL" id="SET10086.1"/>
    </source>
</evidence>
<dbReference type="GO" id="GO:0005886">
    <property type="term" value="C:plasma membrane"/>
    <property type="evidence" value="ECO:0007669"/>
    <property type="project" value="UniProtKB-SubCell"/>
</dbReference>
<keyword evidence="1 5" id="KW-1003">Cell membrane</keyword>
<proteinExistence type="inferred from homology"/>
<dbReference type="Proteomes" id="UP000199820">
    <property type="component" value="Unassembled WGS sequence"/>
</dbReference>
<keyword evidence="2 5" id="KW-0812">Transmembrane</keyword>
<dbReference type="STRING" id="1526.SAMN02910262_00870"/>
<sequence>MNDLISIVSGILVLILILLMAYFASRFLGKNYMRSIGNGHMRIIDQFAIGQDRSLLIIKIKEKYYLIGSAPGGIQMLTELEGEFEEQDRVGTSGSESFAQYIKRYRDQLEKGKDHSK</sequence>
<gene>
    <name evidence="6" type="ORF">SAMN04487771_100524</name>
</gene>
<keyword evidence="4 5" id="KW-0472">Membrane</keyword>
<keyword evidence="6" id="KW-0969">Cilium</keyword>
<keyword evidence="6" id="KW-0966">Cell projection</keyword>
<evidence type="ECO:0000256" key="1">
    <source>
        <dbReference type="ARBA" id="ARBA00022475"/>
    </source>
</evidence>
<keyword evidence="5" id="KW-0975">Bacterial flagellum</keyword>
<protein>
    <recommendedName>
        <fullName evidence="5">Flagellar protein</fullName>
    </recommendedName>
</protein>
<reference evidence="7" key="1">
    <citation type="submission" date="2016-10" db="EMBL/GenBank/DDBJ databases">
        <authorList>
            <person name="Varghese N."/>
            <person name="Submissions S."/>
        </authorList>
    </citation>
    <scope>NUCLEOTIDE SEQUENCE [LARGE SCALE GENOMIC DNA]</scope>
    <source>
        <strain evidence="7">KH1P1</strain>
    </source>
</reference>
<keyword evidence="6" id="KW-0282">Flagellum</keyword>
<dbReference type="NCBIfam" id="TIGR03500">
    <property type="entry name" value="FliO_TIGR"/>
    <property type="match status" value="1"/>
</dbReference>
<dbReference type="Pfam" id="PF04347">
    <property type="entry name" value="FliO"/>
    <property type="match status" value="1"/>
</dbReference>
<dbReference type="eggNOG" id="COG3190">
    <property type="taxonomic scope" value="Bacteria"/>
</dbReference>
<name>A0A1I0BSQ0_9FIRM</name>
<dbReference type="EMBL" id="FOIL01000005">
    <property type="protein sequence ID" value="SET10086.1"/>
    <property type="molecule type" value="Genomic_DNA"/>
</dbReference>
<dbReference type="InterPro" id="IPR022781">
    <property type="entry name" value="Flagellar_biosynth_FliO"/>
</dbReference>
<dbReference type="OrthoDB" id="2045604at2"/>
<evidence type="ECO:0000256" key="5">
    <source>
        <dbReference type="RuleBase" id="RU362064"/>
    </source>
</evidence>
<comment type="subcellular location">
    <subcellularLocation>
        <location evidence="5">Cell membrane</location>
    </subcellularLocation>
    <subcellularLocation>
        <location evidence="5">Bacterial flagellum basal body</location>
    </subcellularLocation>
</comment>
<dbReference type="AlphaFoldDB" id="A0A1I0BSQ0"/>
<keyword evidence="3 5" id="KW-1133">Transmembrane helix</keyword>
<accession>A0A1I0BSQ0</accession>
<evidence type="ECO:0000313" key="7">
    <source>
        <dbReference type="Proteomes" id="UP000199820"/>
    </source>
</evidence>